<protein>
    <submittedName>
        <fullName evidence="3">YdcF family protein</fullName>
    </submittedName>
</protein>
<feature type="transmembrane region" description="Helical" evidence="1">
    <location>
        <begin position="12"/>
        <end position="33"/>
    </location>
</feature>
<dbReference type="InterPro" id="IPR003848">
    <property type="entry name" value="DUF218"/>
</dbReference>
<accession>A0ABX7FVG5</accession>
<organism evidence="3 4">
    <name type="scientific">Brevibacillus choshinensis</name>
    <dbReference type="NCBI Taxonomy" id="54911"/>
    <lineage>
        <taxon>Bacteria</taxon>
        <taxon>Bacillati</taxon>
        <taxon>Bacillota</taxon>
        <taxon>Bacilli</taxon>
        <taxon>Bacillales</taxon>
        <taxon>Paenibacillaceae</taxon>
        <taxon>Brevibacillus</taxon>
    </lineage>
</organism>
<dbReference type="CDD" id="cd06259">
    <property type="entry name" value="YdcF-like"/>
    <property type="match status" value="1"/>
</dbReference>
<dbReference type="EMBL" id="CP069127">
    <property type="protein sequence ID" value="QRG68980.1"/>
    <property type="molecule type" value="Genomic_DNA"/>
</dbReference>
<evidence type="ECO:0000313" key="3">
    <source>
        <dbReference type="EMBL" id="QRG68980.1"/>
    </source>
</evidence>
<dbReference type="Gene3D" id="3.40.50.620">
    <property type="entry name" value="HUPs"/>
    <property type="match status" value="1"/>
</dbReference>
<dbReference type="PANTHER" id="PTHR30336">
    <property type="entry name" value="INNER MEMBRANE PROTEIN, PROBABLE PERMEASE"/>
    <property type="match status" value="1"/>
</dbReference>
<feature type="domain" description="DUF218" evidence="2">
    <location>
        <begin position="48"/>
        <end position="181"/>
    </location>
</feature>
<evidence type="ECO:0000256" key="1">
    <source>
        <dbReference type="SAM" id="Phobius"/>
    </source>
</evidence>
<reference evidence="3 4" key="1">
    <citation type="submission" date="2021-01" db="EMBL/GenBank/DDBJ databases">
        <title>Identification of strong promoters based on the transcriptome of Brevibacillus choshinensis.</title>
        <authorList>
            <person name="Yao D."/>
            <person name="Zhang K."/>
            <person name="Wu J."/>
        </authorList>
    </citation>
    <scope>NUCLEOTIDE SEQUENCE [LARGE SCALE GENOMIC DNA]</scope>
    <source>
        <strain evidence="3 4">HPD31-SP3</strain>
    </source>
</reference>
<gene>
    <name evidence="3" type="ORF">JNE38_07525</name>
</gene>
<proteinExistence type="predicted"/>
<keyword evidence="4" id="KW-1185">Reference proteome</keyword>
<name>A0ABX7FVG5_BRECH</name>
<dbReference type="PANTHER" id="PTHR30336:SF20">
    <property type="entry name" value="DUF218 DOMAIN-CONTAINING PROTEIN"/>
    <property type="match status" value="1"/>
</dbReference>
<dbReference type="RefSeq" id="WP_203355977.1">
    <property type="nucleotide sequence ID" value="NZ_CP069127.1"/>
</dbReference>
<keyword evidence="1" id="KW-0472">Membrane</keyword>
<keyword evidence="1" id="KW-1133">Transmembrane helix</keyword>
<evidence type="ECO:0000259" key="2">
    <source>
        <dbReference type="Pfam" id="PF02698"/>
    </source>
</evidence>
<sequence>MKDRKKPRWWRRVLFFTGILIGLGGIWSAYVIYQIEATIKGAVPRHADVGIVLGAAVWGEGPSPGLRERLNHALWLYQEGYVPVLLVTGGLGEGKRLTEAAVMKEYLVERGVPAEHILMETKSTSTYENLLYGQQVLSTHPYQNALLISHDYHLFRAVTMAESLGIPVSPVAVHSQVLFKPYHEAREVLAYSYWQFSRFFTSALQTLVLA</sequence>
<dbReference type="InterPro" id="IPR014729">
    <property type="entry name" value="Rossmann-like_a/b/a_fold"/>
</dbReference>
<dbReference type="Proteomes" id="UP000596248">
    <property type="component" value="Chromosome"/>
</dbReference>
<evidence type="ECO:0000313" key="4">
    <source>
        <dbReference type="Proteomes" id="UP000596248"/>
    </source>
</evidence>
<dbReference type="InterPro" id="IPR051599">
    <property type="entry name" value="Cell_Envelope_Assoc"/>
</dbReference>
<keyword evidence="1" id="KW-0812">Transmembrane</keyword>
<dbReference type="Pfam" id="PF02698">
    <property type="entry name" value="DUF218"/>
    <property type="match status" value="1"/>
</dbReference>